<dbReference type="Gene3D" id="3.90.226.10">
    <property type="entry name" value="2-enoyl-CoA Hydratase, Chain A, domain 1"/>
    <property type="match status" value="1"/>
</dbReference>
<dbReference type="GO" id="GO:0004176">
    <property type="term" value="F:ATP-dependent peptidase activity"/>
    <property type="evidence" value="ECO:0007669"/>
    <property type="project" value="InterPro"/>
</dbReference>
<comment type="caution">
    <text evidence="7">The sequence shown here is derived from an EMBL/GenBank/DDBJ whole genome shotgun (WGS) entry which is preliminary data.</text>
</comment>
<dbReference type="AlphaFoldDB" id="A0A1G2IPQ8"/>
<evidence type="ECO:0000256" key="6">
    <source>
        <dbReference type="RuleBase" id="RU003567"/>
    </source>
</evidence>
<protein>
    <recommendedName>
        <fullName evidence="6">ATP-dependent Clp protease proteolytic subunit</fullName>
    </recommendedName>
</protein>
<dbReference type="PANTHER" id="PTHR10381:SF70">
    <property type="entry name" value="ATP-DEPENDENT CLP PROTEASE PROTEOLYTIC SUBUNIT"/>
    <property type="match status" value="1"/>
</dbReference>
<dbReference type="GO" id="GO:0004252">
    <property type="term" value="F:serine-type endopeptidase activity"/>
    <property type="evidence" value="ECO:0007669"/>
    <property type="project" value="InterPro"/>
</dbReference>
<reference evidence="7 8" key="1">
    <citation type="journal article" date="2016" name="Nat. Commun.">
        <title>Thousands of microbial genomes shed light on interconnected biogeochemical processes in an aquifer system.</title>
        <authorList>
            <person name="Anantharaman K."/>
            <person name="Brown C.T."/>
            <person name="Hug L.A."/>
            <person name="Sharon I."/>
            <person name="Castelle C.J."/>
            <person name="Probst A.J."/>
            <person name="Thomas B.C."/>
            <person name="Singh A."/>
            <person name="Wilkins M.J."/>
            <person name="Karaoz U."/>
            <person name="Brodie E.L."/>
            <person name="Williams K.H."/>
            <person name="Hubbard S.S."/>
            <person name="Banfield J.F."/>
        </authorList>
    </citation>
    <scope>NUCLEOTIDE SEQUENCE [LARGE SCALE GENOMIC DNA]</scope>
</reference>
<evidence type="ECO:0000313" key="7">
    <source>
        <dbReference type="EMBL" id="OGZ76786.1"/>
    </source>
</evidence>
<dbReference type="InterPro" id="IPR023562">
    <property type="entry name" value="ClpP/TepA"/>
</dbReference>
<dbReference type="GO" id="GO:0006515">
    <property type="term" value="P:protein quality control for misfolded or incompletely synthesized proteins"/>
    <property type="evidence" value="ECO:0007669"/>
    <property type="project" value="TreeGrafter"/>
</dbReference>
<keyword evidence="2" id="KW-0963">Cytoplasm</keyword>
<dbReference type="GO" id="GO:0051117">
    <property type="term" value="F:ATPase binding"/>
    <property type="evidence" value="ECO:0007669"/>
    <property type="project" value="TreeGrafter"/>
</dbReference>
<accession>A0A1G2IPQ8</accession>
<dbReference type="Proteomes" id="UP000178632">
    <property type="component" value="Unassembled WGS sequence"/>
</dbReference>
<dbReference type="PRINTS" id="PR00127">
    <property type="entry name" value="CLPPROTEASEP"/>
</dbReference>
<dbReference type="InterPro" id="IPR029045">
    <property type="entry name" value="ClpP/crotonase-like_dom_sf"/>
</dbReference>
<keyword evidence="5" id="KW-0720">Serine protease</keyword>
<dbReference type="PANTHER" id="PTHR10381">
    <property type="entry name" value="ATP-DEPENDENT CLP PROTEASE PROTEOLYTIC SUBUNIT"/>
    <property type="match status" value="1"/>
</dbReference>
<name>A0A1G2IPQ8_9BACT</name>
<evidence type="ECO:0000256" key="4">
    <source>
        <dbReference type="ARBA" id="ARBA00022801"/>
    </source>
</evidence>
<keyword evidence="3" id="KW-0645">Protease</keyword>
<dbReference type="InterPro" id="IPR001907">
    <property type="entry name" value="ClpP"/>
</dbReference>
<comment type="similarity">
    <text evidence="1 6">Belongs to the peptidase S14 family.</text>
</comment>
<dbReference type="GO" id="GO:0009368">
    <property type="term" value="C:endopeptidase Clp complex"/>
    <property type="evidence" value="ECO:0007669"/>
    <property type="project" value="TreeGrafter"/>
</dbReference>
<evidence type="ECO:0000256" key="2">
    <source>
        <dbReference type="ARBA" id="ARBA00022490"/>
    </source>
</evidence>
<evidence type="ECO:0000256" key="5">
    <source>
        <dbReference type="ARBA" id="ARBA00022825"/>
    </source>
</evidence>
<sequence>MNFKPERAVYFSGEIDTHTAMELMISMTKLHAADPKSPITMFIASSGESVSDTFAIYDYVMRALKPKLETVALGEVNSMAALLFLMGEQRHIGELAVMRFHRFSMGVSASLTSQKASQTREDLERSEKKYVNAIVNITRGKITRKAINTLLDDNAVITATHAVKLGLAHKIL</sequence>
<dbReference type="Pfam" id="PF00574">
    <property type="entry name" value="CLP_protease"/>
    <property type="match status" value="1"/>
</dbReference>
<proteinExistence type="inferred from homology"/>
<evidence type="ECO:0000256" key="1">
    <source>
        <dbReference type="ARBA" id="ARBA00007039"/>
    </source>
</evidence>
<evidence type="ECO:0000256" key="3">
    <source>
        <dbReference type="ARBA" id="ARBA00022670"/>
    </source>
</evidence>
<organism evidence="7 8">
    <name type="scientific">Candidatus Staskawiczbacteria bacterium RIFCSPLOWO2_12_FULL_37_15</name>
    <dbReference type="NCBI Taxonomy" id="1802218"/>
    <lineage>
        <taxon>Bacteria</taxon>
        <taxon>Candidatus Staskawicziibacteriota</taxon>
    </lineage>
</organism>
<keyword evidence="4" id="KW-0378">Hydrolase</keyword>
<dbReference type="SUPFAM" id="SSF52096">
    <property type="entry name" value="ClpP/crotonase"/>
    <property type="match status" value="1"/>
</dbReference>
<dbReference type="EMBL" id="MHPE01000026">
    <property type="protein sequence ID" value="OGZ76786.1"/>
    <property type="molecule type" value="Genomic_DNA"/>
</dbReference>
<gene>
    <name evidence="7" type="ORF">A3G45_00325</name>
</gene>
<evidence type="ECO:0000313" key="8">
    <source>
        <dbReference type="Proteomes" id="UP000178632"/>
    </source>
</evidence>